<dbReference type="RefSeq" id="WP_130511387.1">
    <property type="nucleotide sequence ID" value="NZ_SHKY01000001.1"/>
</dbReference>
<dbReference type="EMBL" id="SHKY01000001">
    <property type="protein sequence ID" value="RZU52820.1"/>
    <property type="molecule type" value="Genomic_DNA"/>
</dbReference>
<feature type="transmembrane region" description="Helical" evidence="1">
    <location>
        <begin position="80"/>
        <end position="99"/>
    </location>
</feature>
<evidence type="ECO:0000313" key="3">
    <source>
        <dbReference type="Proteomes" id="UP000292564"/>
    </source>
</evidence>
<dbReference type="Proteomes" id="UP000292564">
    <property type="component" value="Unassembled WGS sequence"/>
</dbReference>
<keyword evidence="1" id="KW-1133">Transmembrane helix</keyword>
<sequence length="215" mass="24381">MSYAVRMLRRLVAYELAMWHSLYRWVFRRPLRLEPGAREFSYIGVVKPILWAFIVLSAVEIPIFDLILRHVLPWEGLRRTVLVLGVYGLLWMIGLMAMLRMHPHVAEKAGLRVRNGATLEFQVPWDAVESVRARYRSLPSSRAVHLEQADSGTVLSIGTGRQTSVDLVLREPLAIDLPAGRTENVSEIRLYADEPDALAELTRRHAGTPDPAGQH</sequence>
<evidence type="ECO:0008006" key="4">
    <source>
        <dbReference type="Google" id="ProtNLM"/>
    </source>
</evidence>
<dbReference type="OrthoDB" id="4990523at2"/>
<evidence type="ECO:0000256" key="1">
    <source>
        <dbReference type="SAM" id="Phobius"/>
    </source>
</evidence>
<keyword evidence="1" id="KW-0812">Transmembrane</keyword>
<feature type="transmembrane region" description="Helical" evidence="1">
    <location>
        <begin position="48"/>
        <end position="68"/>
    </location>
</feature>
<proteinExistence type="predicted"/>
<dbReference type="AlphaFoldDB" id="A0A4Q7ZP43"/>
<comment type="caution">
    <text evidence="2">The sequence shown here is derived from an EMBL/GenBank/DDBJ whole genome shotgun (WGS) entry which is preliminary data.</text>
</comment>
<gene>
    <name evidence="2" type="ORF">EV385_4704</name>
</gene>
<reference evidence="2 3" key="1">
    <citation type="submission" date="2019-02" db="EMBL/GenBank/DDBJ databases">
        <title>Sequencing the genomes of 1000 actinobacteria strains.</title>
        <authorList>
            <person name="Klenk H.-P."/>
        </authorList>
    </citation>
    <scope>NUCLEOTIDE SEQUENCE [LARGE SCALE GENOMIC DNA]</scope>
    <source>
        <strain evidence="2 3">DSM 45162</strain>
    </source>
</reference>
<keyword evidence="1" id="KW-0472">Membrane</keyword>
<accession>A0A4Q7ZP43</accession>
<organism evidence="2 3">
    <name type="scientific">Krasilnikovia cinnamomea</name>
    <dbReference type="NCBI Taxonomy" id="349313"/>
    <lineage>
        <taxon>Bacteria</taxon>
        <taxon>Bacillati</taxon>
        <taxon>Actinomycetota</taxon>
        <taxon>Actinomycetes</taxon>
        <taxon>Micromonosporales</taxon>
        <taxon>Micromonosporaceae</taxon>
        <taxon>Krasilnikovia</taxon>
    </lineage>
</organism>
<evidence type="ECO:0000313" key="2">
    <source>
        <dbReference type="EMBL" id="RZU52820.1"/>
    </source>
</evidence>
<protein>
    <recommendedName>
        <fullName evidence="4">PH (Pleckstrin Homology) domain-containing protein</fullName>
    </recommendedName>
</protein>
<keyword evidence="3" id="KW-1185">Reference proteome</keyword>
<name>A0A4Q7ZP43_9ACTN</name>